<keyword evidence="2" id="KW-0830">Ubiquinone</keyword>
<dbReference type="Gene3D" id="3.40.50.150">
    <property type="entry name" value="Vaccinia Virus protein VP39"/>
    <property type="match status" value="1"/>
</dbReference>
<dbReference type="GO" id="GO:0032259">
    <property type="term" value="P:methylation"/>
    <property type="evidence" value="ECO:0007669"/>
    <property type="project" value="UniProtKB-KW"/>
</dbReference>
<dbReference type="RefSeq" id="WP_218111096.1">
    <property type="nucleotide sequence ID" value="NZ_CP065383.1"/>
</dbReference>
<dbReference type="Pfam" id="PF13649">
    <property type="entry name" value="Methyltransf_25"/>
    <property type="match status" value="1"/>
</dbReference>
<dbReference type="InterPro" id="IPR041698">
    <property type="entry name" value="Methyltransf_25"/>
</dbReference>
<dbReference type="AlphaFoldDB" id="A0A7T1F3Q2"/>
<dbReference type="CDD" id="cd02440">
    <property type="entry name" value="AdoMet_MTases"/>
    <property type="match status" value="1"/>
</dbReference>
<dbReference type="KEGG" id="alam:RT761_01818"/>
<protein>
    <submittedName>
        <fullName evidence="2">Ubiquinone/menaquinone biosynthesis C-methyltransferase UbiE</fullName>
        <ecNumber evidence="2">2.1.1.163</ecNumber>
    </submittedName>
</protein>
<sequence>MNFTPEIIDLFFGGLKKQGPGDDAYTLRALRRLPTQQFSVVVDAGCGTGRQTLILAKELNALIHAIDTHQPFLNELARCAQKVGIDHLIQTHCMDMKDIPSIFPQIDLLWSEGAAYTIGFSNALKSWASVVNPSGFVVVSELSWLHNKIPNTVKEFFLSVYPDMHTIKQICEIAETAGYQVLETFILPKETWVKDYYDILEPRAKNLLDHPDSSVRDFAADIIKEIKIFHCSEESYGYAFFILQRV</sequence>
<dbReference type="Proteomes" id="UP000594463">
    <property type="component" value="Chromosome"/>
</dbReference>
<feature type="domain" description="Methyltransferase" evidence="1">
    <location>
        <begin position="41"/>
        <end position="135"/>
    </location>
</feature>
<name>A0A7T1F3Q2_ATRLM</name>
<organism evidence="2 3">
    <name type="scientific">Atribacter laminatus</name>
    <dbReference type="NCBI Taxonomy" id="2847778"/>
    <lineage>
        <taxon>Bacteria</taxon>
        <taxon>Pseudomonadati</taxon>
        <taxon>Atribacterota</taxon>
        <taxon>Atribacteria</taxon>
        <taxon>Atribacterales</taxon>
        <taxon>Atribacteraceae</taxon>
        <taxon>Atribacter</taxon>
    </lineage>
</organism>
<keyword evidence="2" id="KW-0808">Transferase</keyword>
<dbReference type="SUPFAM" id="SSF53335">
    <property type="entry name" value="S-adenosyl-L-methionine-dependent methyltransferases"/>
    <property type="match status" value="1"/>
</dbReference>
<accession>A0A7T1F3Q2</accession>
<dbReference type="EC" id="2.1.1.163" evidence="2"/>
<keyword evidence="2" id="KW-0489">Methyltransferase</keyword>
<evidence type="ECO:0000259" key="1">
    <source>
        <dbReference type="Pfam" id="PF13649"/>
    </source>
</evidence>
<dbReference type="EMBL" id="CP065383">
    <property type="protein sequence ID" value="QPM68596.1"/>
    <property type="molecule type" value="Genomic_DNA"/>
</dbReference>
<dbReference type="InterPro" id="IPR029063">
    <property type="entry name" value="SAM-dependent_MTases_sf"/>
</dbReference>
<gene>
    <name evidence="2" type="primary">ubiE_2</name>
    <name evidence="2" type="ORF">RT761_01818</name>
</gene>
<evidence type="ECO:0000313" key="2">
    <source>
        <dbReference type="EMBL" id="QPM68596.1"/>
    </source>
</evidence>
<proteinExistence type="predicted"/>
<reference evidence="2 3" key="1">
    <citation type="journal article" date="2021" name="Nat. Commun.">
        <title>Isolation of a member of the candidate phylum Atribacteria reveals a unique cell membrane structure.</title>
        <authorList>
            <person name="Taiki K."/>
            <person name="Nobu M.K."/>
            <person name="Kusada H."/>
            <person name="Meng X.-Y."/>
            <person name="Hosoki N."/>
            <person name="Uematsu K."/>
            <person name="Yoshioka H."/>
            <person name="Kamagata Y."/>
            <person name="Tamaki H."/>
        </authorList>
    </citation>
    <scope>NUCLEOTIDE SEQUENCE [LARGE SCALE GENOMIC DNA]</scope>
    <source>
        <strain evidence="2 3">RT761</strain>
    </source>
</reference>
<keyword evidence="3" id="KW-1185">Reference proteome</keyword>
<evidence type="ECO:0000313" key="3">
    <source>
        <dbReference type="Proteomes" id="UP000594463"/>
    </source>
</evidence>
<dbReference type="GO" id="GO:0043770">
    <property type="term" value="F:demethylmenaquinone methyltransferase activity"/>
    <property type="evidence" value="ECO:0007669"/>
    <property type="project" value="UniProtKB-EC"/>
</dbReference>